<organism evidence="1 2">
    <name type="scientific">Candidatus Propionivibrio dominans</name>
    <dbReference type="NCBI Taxonomy" id="2954373"/>
    <lineage>
        <taxon>Bacteria</taxon>
        <taxon>Pseudomonadati</taxon>
        <taxon>Pseudomonadota</taxon>
        <taxon>Betaproteobacteria</taxon>
        <taxon>Rhodocyclales</taxon>
        <taxon>Rhodocyclaceae</taxon>
        <taxon>Propionivibrio</taxon>
    </lineage>
</organism>
<dbReference type="Proteomes" id="UP000886602">
    <property type="component" value="Unassembled WGS sequence"/>
</dbReference>
<reference evidence="1" key="1">
    <citation type="submission" date="2020-10" db="EMBL/GenBank/DDBJ databases">
        <title>Connecting structure to function with the recovery of over 1000 high-quality activated sludge metagenome-assembled genomes encoding full-length rRNA genes using long-read sequencing.</title>
        <authorList>
            <person name="Singleton C.M."/>
            <person name="Petriglieri F."/>
            <person name="Kristensen J.M."/>
            <person name="Kirkegaard R.H."/>
            <person name="Michaelsen T.Y."/>
            <person name="Andersen M.H."/>
            <person name="Karst S.M."/>
            <person name="Dueholm M.S."/>
            <person name="Nielsen P.H."/>
            <person name="Albertsen M."/>
        </authorList>
    </citation>
    <scope>NUCLEOTIDE SEQUENCE</scope>
    <source>
        <strain evidence="1">EsbW_18-Q3-R4-48_MAXAC.044</strain>
    </source>
</reference>
<gene>
    <name evidence="1" type="ORF">IPJ48_05210</name>
</gene>
<proteinExistence type="predicted"/>
<sequence>MTNRKTRHRIATQRLSRERFHLTAEIRLIQHRAAEHEGRIVGLGSLLLFSTDTGDAWILDPADQLAARLARDGDPLAVYVEESESKYAIGWQGHYRIDGDLFEYEDNDALHKVTIHGYPTSLLLQRIEKLDHQ</sequence>
<evidence type="ECO:0000313" key="2">
    <source>
        <dbReference type="Proteomes" id="UP000886602"/>
    </source>
</evidence>
<name>A0A9D7F5M6_9RHOO</name>
<evidence type="ECO:0000313" key="1">
    <source>
        <dbReference type="EMBL" id="MBK7422529.1"/>
    </source>
</evidence>
<dbReference type="EMBL" id="JADJNC010000007">
    <property type="protein sequence ID" value="MBK7422529.1"/>
    <property type="molecule type" value="Genomic_DNA"/>
</dbReference>
<comment type="caution">
    <text evidence="1">The sequence shown here is derived from an EMBL/GenBank/DDBJ whole genome shotgun (WGS) entry which is preliminary data.</text>
</comment>
<dbReference type="AlphaFoldDB" id="A0A9D7F5M6"/>
<protein>
    <submittedName>
        <fullName evidence="1">Uncharacterized protein</fullName>
    </submittedName>
</protein>
<accession>A0A9D7F5M6</accession>